<comment type="caution">
    <text evidence="2">The sequence shown here is derived from an EMBL/GenBank/DDBJ whole genome shotgun (WGS) entry which is preliminary data.</text>
</comment>
<reference evidence="2 3" key="1">
    <citation type="journal article" date="2020" name="G3 (Bethesda)">
        <title>Draft Genome of the Common Snapping Turtle, Chelydra serpentina, a Model for Phenotypic Plasticity in Reptiles.</title>
        <authorList>
            <person name="Das D."/>
            <person name="Singh S.K."/>
            <person name="Bierstedt J."/>
            <person name="Erickson A."/>
            <person name="Galli G.L.J."/>
            <person name="Crossley D.A. 2nd"/>
            <person name="Rhen T."/>
        </authorList>
    </citation>
    <scope>NUCLEOTIDE SEQUENCE [LARGE SCALE GENOMIC DNA]</scope>
    <source>
        <strain evidence="2">KW</strain>
    </source>
</reference>
<feature type="non-terminal residue" evidence="2">
    <location>
        <position position="43"/>
    </location>
</feature>
<feature type="non-terminal residue" evidence="2">
    <location>
        <position position="1"/>
    </location>
</feature>
<accession>A0A8T1RZV1</accession>
<dbReference type="AlphaFoldDB" id="A0A8T1RZV1"/>
<proteinExistence type="predicted"/>
<feature type="region of interest" description="Disordered" evidence="1">
    <location>
        <begin position="1"/>
        <end position="23"/>
    </location>
</feature>
<evidence type="ECO:0000313" key="3">
    <source>
        <dbReference type="Proteomes" id="UP000765507"/>
    </source>
</evidence>
<name>A0A8T1RZV1_CHESE</name>
<gene>
    <name evidence="2" type="ORF">G0U57_004927</name>
</gene>
<evidence type="ECO:0000256" key="1">
    <source>
        <dbReference type="SAM" id="MobiDB-lite"/>
    </source>
</evidence>
<protein>
    <submittedName>
        <fullName evidence="2">Uncharacterized protein</fullName>
    </submittedName>
</protein>
<dbReference type="Proteomes" id="UP000765507">
    <property type="component" value="Unassembled WGS sequence"/>
</dbReference>
<dbReference type="EMBL" id="JAHGAV010001656">
    <property type="protein sequence ID" value="KAG6921864.1"/>
    <property type="molecule type" value="Genomic_DNA"/>
</dbReference>
<sequence>GCRITTPSCSRSSHLPRSRGREMAVVDPTQMPVTFEEVAVYFT</sequence>
<keyword evidence="3" id="KW-1185">Reference proteome</keyword>
<feature type="compositionally biased region" description="Polar residues" evidence="1">
    <location>
        <begin position="1"/>
        <end position="15"/>
    </location>
</feature>
<organism evidence="2 3">
    <name type="scientific">Chelydra serpentina</name>
    <name type="common">Snapping turtle</name>
    <name type="synonym">Testudo serpentina</name>
    <dbReference type="NCBI Taxonomy" id="8475"/>
    <lineage>
        <taxon>Eukaryota</taxon>
        <taxon>Metazoa</taxon>
        <taxon>Chordata</taxon>
        <taxon>Craniata</taxon>
        <taxon>Vertebrata</taxon>
        <taxon>Euteleostomi</taxon>
        <taxon>Archelosauria</taxon>
        <taxon>Testudinata</taxon>
        <taxon>Testudines</taxon>
        <taxon>Cryptodira</taxon>
        <taxon>Durocryptodira</taxon>
        <taxon>Americhelydia</taxon>
        <taxon>Chelydroidea</taxon>
        <taxon>Chelydridae</taxon>
        <taxon>Chelydra</taxon>
    </lineage>
</organism>
<evidence type="ECO:0000313" key="2">
    <source>
        <dbReference type="EMBL" id="KAG6921864.1"/>
    </source>
</evidence>